<dbReference type="HOGENOM" id="CLU_010312_3_1_11"/>
<dbReference type="Proteomes" id="UP000006281">
    <property type="component" value="Chromosome"/>
</dbReference>
<dbReference type="GO" id="GO:0005829">
    <property type="term" value="C:cytosol"/>
    <property type="evidence" value="ECO:0007669"/>
    <property type="project" value="TreeGrafter"/>
</dbReference>
<evidence type="ECO:0000313" key="8">
    <source>
        <dbReference type="Proteomes" id="UP000006281"/>
    </source>
</evidence>
<organism evidence="7 8">
    <name type="scientific">Saccharothrix espanaensis (strain ATCC 51144 / DSM 44229 / JCM 9112 / NBRC 15066 / NRRL 15764)</name>
    <dbReference type="NCBI Taxonomy" id="1179773"/>
    <lineage>
        <taxon>Bacteria</taxon>
        <taxon>Bacillati</taxon>
        <taxon>Actinomycetota</taxon>
        <taxon>Actinomycetes</taxon>
        <taxon>Pseudonocardiales</taxon>
        <taxon>Pseudonocardiaceae</taxon>
        <taxon>Saccharothrix</taxon>
    </lineage>
</organism>
<dbReference type="EMBL" id="HE804045">
    <property type="protein sequence ID" value="CCH30928.1"/>
    <property type="molecule type" value="Genomic_DNA"/>
</dbReference>
<keyword evidence="3 5" id="KW-0347">Helicase</keyword>
<dbReference type="PROSITE" id="PS51198">
    <property type="entry name" value="UVRD_HELICASE_ATP_BIND"/>
    <property type="match status" value="1"/>
</dbReference>
<sequence length="730" mass="79831">MSTQGYDEELRSERDYVAGLYERLDAERARVKAEFTAALAGTGGTPMERDDQVRASAKQVRRLEVADNGLCFGRLDTLSGDHSYIGRIGLFDERDEYEPVLLDWRAPASRPFYTATAAHPENMRRRRQFHTRGRQVADFTDEVLGRPDAGERGDAALLAAVNAPRGEGMRDIVATIQAEQDRIIRLDHPGVVVIEGGPGTGKTVVALHRVAYLLYTQRERMERHGVLVVGPNPAFLNHIGRVLPSLGESDVVFTTTGGFVPGLRVTAEDGPEAVRLKGSLKILDVLAAAIADRQTLPDDPLPITLGGVTVRIDAETAEWARDEARKSGQPHNEARAVFTEIVTYVLTERAIGRIGRGWLKRSDRDTWERVRGDLLKELADDEVFTAALDELWPVLTPQELLAQLYSSPARLRAAGADPALGRADGEAWTVSDAPLLDELVDLLGRDKADDRAAERERKAQAEFAAGVLDGLVGRQDSMDDEDHLYATDLLFAEDLADRFVESDTRDLVERATADRDWTYRHVVVDEAQELSEMDWRVLMRRCPGRSFTVVGDLAQRRSPAGATSWGAVLDRYVPDRWVYRSLTVNYRTPAEIMAVAAALLAEFAPGVQPPESVRACGVQPWSRLVTEDGTAAAIEEFVRDEAGREGTSVVIGPPGVPGTVPASETKGLEYDAVLVVEPERILAEGPRGAAELYVALTRATQRLGVLHRGPLPQALAGLAESGTPVQAGLG</sequence>
<dbReference type="NCBIfam" id="NF041465">
    <property type="entry name" value="HelD_MYCSM"/>
    <property type="match status" value="1"/>
</dbReference>
<dbReference type="eggNOG" id="COG3973">
    <property type="taxonomic scope" value="Bacteria"/>
</dbReference>
<dbReference type="GO" id="GO:0005524">
    <property type="term" value="F:ATP binding"/>
    <property type="evidence" value="ECO:0007669"/>
    <property type="project" value="UniProtKB-UniRule"/>
</dbReference>
<dbReference type="SUPFAM" id="SSF52540">
    <property type="entry name" value="P-loop containing nucleoside triphosphate hydrolases"/>
    <property type="match status" value="1"/>
</dbReference>
<dbReference type="NCBIfam" id="NF041258">
    <property type="entry name" value="motor_HelR_2"/>
    <property type="match status" value="1"/>
</dbReference>
<dbReference type="InterPro" id="IPR000212">
    <property type="entry name" value="DNA_helicase_UvrD/REP"/>
</dbReference>
<keyword evidence="1 5" id="KW-0547">Nucleotide-binding</keyword>
<evidence type="ECO:0000256" key="2">
    <source>
        <dbReference type="ARBA" id="ARBA00022801"/>
    </source>
</evidence>
<keyword evidence="2 5" id="KW-0378">Hydrolase</keyword>
<dbReference type="InterPro" id="IPR027417">
    <property type="entry name" value="P-loop_NTPase"/>
</dbReference>
<feature type="domain" description="UvrD-like helicase ATP-binding" evidence="6">
    <location>
        <begin position="175"/>
        <end position="589"/>
    </location>
</feature>
<dbReference type="GO" id="GO:0043138">
    <property type="term" value="F:3'-5' DNA helicase activity"/>
    <property type="evidence" value="ECO:0007669"/>
    <property type="project" value="TreeGrafter"/>
</dbReference>
<keyword evidence="4 5" id="KW-0067">ATP-binding</keyword>
<dbReference type="RefSeq" id="WP_015101040.1">
    <property type="nucleotide sequence ID" value="NC_019673.1"/>
</dbReference>
<dbReference type="PANTHER" id="PTHR11070:SF45">
    <property type="entry name" value="DNA 3'-5' HELICASE"/>
    <property type="match status" value="1"/>
</dbReference>
<evidence type="ECO:0000256" key="5">
    <source>
        <dbReference type="PROSITE-ProRule" id="PRU00560"/>
    </source>
</evidence>
<protein>
    <submittedName>
        <fullName evidence="7">Putative helicase</fullName>
    </submittedName>
</protein>
<accession>K0K2Y1</accession>
<dbReference type="PATRIC" id="fig|1179773.3.peg.3633"/>
<gene>
    <name evidence="7" type="ordered locus">BN6_36330</name>
</gene>
<evidence type="ECO:0000256" key="4">
    <source>
        <dbReference type="ARBA" id="ARBA00022840"/>
    </source>
</evidence>
<dbReference type="Gene3D" id="3.40.50.300">
    <property type="entry name" value="P-loop containing nucleotide triphosphate hydrolases"/>
    <property type="match status" value="3"/>
</dbReference>
<feature type="binding site" evidence="5">
    <location>
        <begin position="196"/>
        <end position="203"/>
    </location>
    <ligand>
        <name>ATP</name>
        <dbReference type="ChEBI" id="CHEBI:30616"/>
    </ligand>
</feature>
<evidence type="ECO:0000313" key="7">
    <source>
        <dbReference type="EMBL" id="CCH30928.1"/>
    </source>
</evidence>
<dbReference type="KEGG" id="sesp:BN6_36330"/>
<dbReference type="InterPro" id="IPR014016">
    <property type="entry name" value="UvrD-like_ATP-bd"/>
</dbReference>
<evidence type="ECO:0000256" key="1">
    <source>
        <dbReference type="ARBA" id="ARBA00022741"/>
    </source>
</evidence>
<dbReference type="SMR" id="K0K2Y1"/>
<name>K0K2Y1_SACES</name>
<dbReference type="InterPro" id="IPR048227">
    <property type="entry name" value="HelD-like_actinomycetes"/>
</dbReference>
<dbReference type="GO" id="GO:0000725">
    <property type="term" value="P:recombinational repair"/>
    <property type="evidence" value="ECO:0007669"/>
    <property type="project" value="TreeGrafter"/>
</dbReference>
<dbReference type="AlphaFoldDB" id="K0K2Y1"/>
<evidence type="ECO:0000259" key="6">
    <source>
        <dbReference type="PROSITE" id="PS51198"/>
    </source>
</evidence>
<evidence type="ECO:0000256" key="3">
    <source>
        <dbReference type="ARBA" id="ARBA00022806"/>
    </source>
</evidence>
<dbReference type="GO" id="GO:0003677">
    <property type="term" value="F:DNA binding"/>
    <property type="evidence" value="ECO:0007669"/>
    <property type="project" value="InterPro"/>
</dbReference>
<reference evidence="7 8" key="1">
    <citation type="journal article" date="2012" name="BMC Genomics">
        <title>Complete genome sequence of Saccharothrix espanaensis DSM 44229T and comparison to the other completely sequenced Pseudonocardiaceae.</title>
        <authorList>
            <person name="Strobel T."/>
            <person name="Al-Dilaimi A."/>
            <person name="Blom J."/>
            <person name="Gessner A."/>
            <person name="Kalinowski J."/>
            <person name="Luzhetska M."/>
            <person name="Puhler A."/>
            <person name="Szczepanowski R."/>
            <person name="Bechthold A."/>
            <person name="Ruckert C."/>
        </authorList>
    </citation>
    <scope>NUCLEOTIDE SEQUENCE [LARGE SCALE GENOMIC DNA]</scope>
    <source>
        <strain evidence="8">ATCC 51144 / DSM 44229 / JCM 9112 / NBRC 15066 / NRRL 15764</strain>
    </source>
</reference>
<keyword evidence="8" id="KW-1185">Reference proteome</keyword>
<dbReference type="GO" id="GO:0016787">
    <property type="term" value="F:hydrolase activity"/>
    <property type="evidence" value="ECO:0007669"/>
    <property type="project" value="UniProtKB-UniRule"/>
</dbReference>
<dbReference type="STRING" id="1179773.BN6_36330"/>
<dbReference type="PANTHER" id="PTHR11070">
    <property type="entry name" value="UVRD / RECB / PCRA DNA HELICASE FAMILY MEMBER"/>
    <property type="match status" value="1"/>
</dbReference>
<proteinExistence type="predicted"/>